<dbReference type="AlphaFoldDB" id="A0A382DZZ1"/>
<protein>
    <recommendedName>
        <fullName evidence="3">NADH-quinone oxidoreductase subunit H</fullName>
    </recommendedName>
</protein>
<organism evidence="2">
    <name type="scientific">marine metagenome</name>
    <dbReference type="NCBI Taxonomy" id="408172"/>
    <lineage>
        <taxon>unclassified sequences</taxon>
        <taxon>metagenomes</taxon>
        <taxon>ecological metagenomes</taxon>
    </lineage>
</organism>
<dbReference type="EMBL" id="UINC01041993">
    <property type="protein sequence ID" value="SVB44020.1"/>
    <property type="molecule type" value="Genomic_DNA"/>
</dbReference>
<reference evidence="2" key="1">
    <citation type="submission" date="2018-05" db="EMBL/GenBank/DDBJ databases">
        <authorList>
            <person name="Lanie J.A."/>
            <person name="Ng W.-L."/>
            <person name="Kazmierczak K.M."/>
            <person name="Andrzejewski T.M."/>
            <person name="Davidsen T.M."/>
            <person name="Wayne K.J."/>
            <person name="Tettelin H."/>
            <person name="Glass J.I."/>
            <person name="Rusch D."/>
            <person name="Podicherti R."/>
            <person name="Tsui H.-C.T."/>
            <person name="Winkler M.E."/>
        </authorList>
    </citation>
    <scope>NUCLEOTIDE SEQUENCE</scope>
</reference>
<evidence type="ECO:0008006" key="3">
    <source>
        <dbReference type="Google" id="ProtNLM"/>
    </source>
</evidence>
<keyword evidence="1" id="KW-0472">Membrane</keyword>
<evidence type="ECO:0000256" key="1">
    <source>
        <dbReference type="SAM" id="Phobius"/>
    </source>
</evidence>
<keyword evidence="1" id="KW-1133">Transmembrane helix</keyword>
<gene>
    <name evidence="2" type="ORF">METZ01_LOCUS196874</name>
</gene>
<evidence type="ECO:0000313" key="2">
    <source>
        <dbReference type="EMBL" id="SVB44020.1"/>
    </source>
</evidence>
<proteinExistence type="predicted"/>
<name>A0A382DZZ1_9ZZZZ</name>
<keyword evidence="1" id="KW-0812">Transmembrane</keyword>
<sequence length="27" mass="2918">MAFGWKVLLPLALFNVVITAVVIVFVG</sequence>
<feature type="transmembrane region" description="Helical" evidence="1">
    <location>
        <begin position="7"/>
        <end position="26"/>
    </location>
</feature>
<accession>A0A382DZZ1</accession>